<evidence type="ECO:0000256" key="1">
    <source>
        <dbReference type="ARBA" id="ARBA00004141"/>
    </source>
</evidence>
<dbReference type="GO" id="GO:0016020">
    <property type="term" value="C:membrane"/>
    <property type="evidence" value="ECO:0007669"/>
    <property type="project" value="UniProtKB-SubCell"/>
</dbReference>
<evidence type="ECO:0000256" key="2">
    <source>
        <dbReference type="ARBA" id="ARBA00022692"/>
    </source>
</evidence>
<evidence type="ECO:0000256" key="3">
    <source>
        <dbReference type="ARBA" id="ARBA00022989"/>
    </source>
</evidence>
<keyword evidence="3 5" id="KW-1133">Transmembrane helix</keyword>
<evidence type="ECO:0000313" key="7">
    <source>
        <dbReference type="Proteomes" id="UP000230407"/>
    </source>
</evidence>
<feature type="transmembrane region" description="Helical" evidence="5">
    <location>
        <begin position="57"/>
        <end position="74"/>
    </location>
</feature>
<name>A0A2M8LVH5_9ACTN</name>
<proteinExistence type="predicted"/>
<protein>
    <submittedName>
        <fullName evidence="6">DoxX family protein</fullName>
    </submittedName>
</protein>
<feature type="transmembrane region" description="Helical" evidence="5">
    <location>
        <begin position="105"/>
        <end position="122"/>
    </location>
</feature>
<dbReference type="Proteomes" id="UP000230407">
    <property type="component" value="Unassembled WGS sequence"/>
</dbReference>
<dbReference type="AlphaFoldDB" id="A0A2M8LVH5"/>
<keyword evidence="4 5" id="KW-0472">Membrane</keyword>
<keyword evidence="7" id="KW-1185">Reference proteome</keyword>
<organism evidence="6 7">
    <name type="scientific">Streptomyces carminius</name>
    <dbReference type="NCBI Taxonomy" id="2665496"/>
    <lineage>
        <taxon>Bacteria</taxon>
        <taxon>Bacillati</taxon>
        <taxon>Actinomycetota</taxon>
        <taxon>Actinomycetes</taxon>
        <taxon>Kitasatosporales</taxon>
        <taxon>Streptomycetaceae</taxon>
        <taxon>Streptomyces</taxon>
    </lineage>
</organism>
<evidence type="ECO:0000256" key="4">
    <source>
        <dbReference type="ARBA" id="ARBA00023136"/>
    </source>
</evidence>
<gene>
    <name evidence="6" type="ORF">CUT44_19330</name>
</gene>
<comment type="subcellular location">
    <subcellularLocation>
        <location evidence="1">Membrane</location>
        <topology evidence="1">Multi-pass membrane protein</topology>
    </subcellularLocation>
</comment>
<comment type="caution">
    <text evidence="6">The sequence shown here is derived from an EMBL/GenBank/DDBJ whole genome shotgun (WGS) entry which is preliminary data.</text>
</comment>
<sequence length="132" mass="13858">MSGPATPPDERPRRAANAALLVIQVLLVPFYLAAGSAKLAGAEKMIEFFDQIGAGHWLRYLTGTVEVIGALGLLVPRLTGLAALGLTGLMTGAVITNLITGTPSLLAFALLPLVAVLAWGRRDRTTALLRSR</sequence>
<reference evidence="6 7" key="1">
    <citation type="submission" date="2017-11" db="EMBL/GenBank/DDBJ databases">
        <title>Streptomyces carmine sp. nov., a novel actinomycete isolated from Sophora alopecuroides in Xinjiang, China.</title>
        <authorList>
            <person name="Wang Y."/>
            <person name="Luo X."/>
            <person name="Wan C."/>
            <person name="Zhang L."/>
        </authorList>
    </citation>
    <scope>NUCLEOTIDE SEQUENCE [LARGE SCALE GENOMIC DNA]</scope>
    <source>
        <strain evidence="6 7">TRM SA0054</strain>
    </source>
</reference>
<dbReference type="InterPro" id="IPR032808">
    <property type="entry name" value="DoxX"/>
</dbReference>
<dbReference type="EMBL" id="PGGW01000060">
    <property type="protein sequence ID" value="PJE95961.1"/>
    <property type="molecule type" value="Genomic_DNA"/>
</dbReference>
<dbReference type="Pfam" id="PF13564">
    <property type="entry name" value="DoxX_2"/>
    <property type="match status" value="1"/>
</dbReference>
<keyword evidence="2 5" id="KW-0812">Transmembrane</keyword>
<feature type="transmembrane region" description="Helical" evidence="5">
    <location>
        <begin position="18"/>
        <end position="37"/>
    </location>
</feature>
<evidence type="ECO:0000256" key="5">
    <source>
        <dbReference type="SAM" id="Phobius"/>
    </source>
</evidence>
<accession>A0A2M8LVH5</accession>
<dbReference type="RefSeq" id="WP_100203146.1">
    <property type="nucleotide sequence ID" value="NZ_PGGW01000060.1"/>
</dbReference>
<evidence type="ECO:0000313" key="6">
    <source>
        <dbReference type="EMBL" id="PJE95961.1"/>
    </source>
</evidence>